<keyword evidence="6" id="KW-0413">Isomerase</keyword>
<evidence type="ECO:0000313" key="13">
    <source>
        <dbReference type="Proteomes" id="UP000178869"/>
    </source>
</evidence>
<dbReference type="Pfam" id="PF02879">
    <property type="entry name" value="PGM_PMM_II"/>
    <property type="match status" value="1"/>
</dbReference>
<dbReference type="InterPro" id="IPR036900">
    <property type="entry name" value="A-D-PHexomutase_C_sf"/>
</dbReference>
<feature type="domain" description="Alpha-D-phosphohexomutase alpha/beta/alpha" evidence="10">
    <location>
        <begin position="158"/>
        <end position="255"/>
    </location>
</feature>
<feature type="domain" description="Alpha-D-phosphohexomutase alpha/beta/alpha" evidence="11">
    <location>
        <begin position="260"/>
        <end position="369"/>
    </location>
</feature>
<proteinExistence type="inferred from homology"/>
<dbReference type="InterPro" id="IPR005844">
    <property type="entry name" value="A-D-PHexomutase_a/b/a-I"/>
</dbReference>
<keyword evidence="3" id="KW-0597">Phosphoprotein</keyword>
<dbReference type="PANTHER" id="PTHR43771">
    <property type="entry name" value="PHOSPHOMANNOMUTASE"/>
    <property type="match status" value="1"/>
</dbReference>
<dbReference type="GO" id="GO:0000287">
    <property type="term" value="F:magnesium ion binding"/>
    <property type="evidence" value="ECO:0007669"/>
    <property type="project" value="InterPro"/>
</dbReference>
<gene>
    <name evidence="12" type="ORF">A2828_00665</name>
</gene>
<feature type="domain" description="Alpha-D-phosphohexomutase alpha/beta/alpha" evidence="9">
    <location>
        <begin position="7"/>
        <end position="140"/>
    </location>
</feature>
<dbReference type="PROSITE" id="PS00710">
    <property type="entry name" value="PGM_PMM"/>
    <property type="match status" value="1"/>
</dbReference>
<evidence type="ECO:0000259" key="10">
    <source>
        <dbReference type="Pfam" id="PF02879"/>
    </source>
</evidence>
<dbReference type="InterPro" id="IPR005846">
    <property type="entry name" value="A-D-PHexomutase_a/b/a-III"/>
</dbReference>
<dbReference type="Proteomes" id="UP000178869">
    <property type="component" value="Unassembled WGS sequence"/>
</dbReference>
<comment type="similarity">
    <text evidence="2 7">Belongs to the phosphohexose mutase family.</text>
</comment>
<feature type="domain" description="Alpha-D-phosphohexomutase C-terminal" evidence="8">
    <location>
        <begin position="393"/>
        <end position="452"/>
    </location>
</feature>
<evidence type="ECO:0000259" key="8">
    <source>
        <dbReference type="Pfam" id="PF00408"/>
    </source>
</evidence>
<dbReference type="EMBL" id="MHSR01000020">
    <property type="protein sequence ID" value="OHA46166.1"/>
    <property type="molecule type" value="Genomic_DNA"/>
</dbReference>
<evidence type="ECO:0008006" key="14">
    <source>
        <dbReference type="Google" id="ProtNLM"/>
    </source>
</evidence>
<name>A0A1G2PCV0_9BACT</name>
<dbReference type="Pfam" id="PF00408">
    <property type="entry name" value="PGM_PMM_IV"/>
    <property type="match status" value="1"/>
</dbReference>
<dbReference type="Gene3D" id="3.30.310.50">
    <property type="entry name" value="Alpha-D-phosphohexomutase, C-terminal domain"/>
    <property type="match status" value="1"/>
</dbReference>
<evidence type="ECO:0000256" key="4">
    <source>
        <dbReference type="ARBA" id="ARBA00022723"/>
    </source>
</evidence>
<dbReference type="GO" id="GO:0016868">
    <property type="term" value="F:intramolecular phosphotransferase activity"/>
    <property type="evidence" value="ECO:0007669"/>
    <property type="project" value="InterPro"/>
</dbReference>
<protein>
    <recommendedName>
        <fullName evidence="14">Phosphomannomutase</fullName>
    </recommendedName>
</protein>
<organism evidence="12 13">
    <name type="scientific">Candidatus Terrybacteria bacterium RIFCSPHIGHO2_01_FULL_43_35</name>
    <dbReference type="NCBI Taxonomy" id="1802361"/>
    <lineage>
        <taxon>Bacteria</taxon>
        <taxon>Candidatus Terryibacteriota</taxon>
    </lineage>
</organism>
<dbReference type="Gene3D" id="3.40.120.10">
    <property type="entry name" value="Alpha-D-Glucose-1,6-Bisphosphate, subunit A, domain 3"/>
    <property type="match status" value="3"/>
</dbReference>
<dbReference type="AlphaFoldDB" id="A0A1G2PCV0"/>
<dbReference type="PRINTS" id="PR00509">
    <property type="entry name" value="PGMPMM"/>
</dbReference>
<dbReference type="SUPFAM" id="SSF53738">
    <property type="entry name" value="Phosphoglucomutase, first 3 domains"/>
    <property type="match status" value="3"/>
</dbReference>
<sequence>MSVSPYIFREYDIRGRISEPNELSDDNIYNLAKATATFFHKQGIASVVVGHDAREYSPHVKDIVVSGLVDSGIDVIEIGQVLVPIFYFAQYHLKQKGGIMITASHNPNGWSGMKIANDYSTTVLGEEIKEIGRILDTKDFLSNYAAGKTQRVEGMIEAYSKNILNKIKINRKIKVVIDAGNGTAGPIVPEIFRRAGCEVIERHCNLDPSFPNHEPNPSALPAAEDIAKGVLEADADIGFGFDDDGDRVGFADNNGNVVWPDKAMIFMARAALEKYPGAKIVFDVKCTRALTEDIEAHGGVPVIWKTGHSYIKQKSKEVDAPLAGERSGHIFFRKDYYGFDDAPFAALKFLEYLSSQSKSFSELLETIPQYISSPVWEPSCPDDKKYGVVDKLTQEFKSEYGAENVLDINGARINFKNGWGLVRASSNLPVLVLVFESKTESGLKKIEDIFRKKLDKYPEVGKEWKSG</sequence>
<dbReference type="Pfam" id="PF02878">
    <property type="entry name" value="PGM_PMM_I"/>
    <property type="match status" value="1"/>
</dbReference>
<dbReference type="InterPro" id="IPR005841">
    <property type="entry name" value="Alpha-D-phosphohexomutase_SF"/>
</dbReference>
<reference evidence="12 13" key="1">
    <citation type="journal article" date="2016" name="Nat. Commun.">
        <title>Thousands of microbial genomes shed light on interconnected biogeochemical processes in an aquifer system.</title>
        <authorList>
            <person name="Anantharaman K."/>
            <person name="Brown C.T."/>
            <person name="Hug L.A."/>
            <person name="Sharon I."/>
            <person name="Castelle C.J."/>
            <person name="Probst A.J."/>
            <person name="Thomas B.C."/>
            <person name="Singh A."/>
            <person name="Wilkins M.J."/>
            <person name="Karaoz U."/>
            <person name="Brodie E.L."/>
            <person name="Williams K.H."/>
            <person name="Hubbard S.S."/>
            <person name="Banfield J.F."/>
        </authorList>
    </citation>
    <scope>NUCLEOTIDE SEQUENCE [LARGE SCALE GENOMIC DNA]</scope>
</reference>
<dbReference type="InterPro" id="IPR016066">
    <property type="entry name" value="A-D-PHexomutase_CS"/>
</dbReference>
<evidence type="ECO:0000256" key="7">
    <source>
        <dbReference type="RuleBase" id="RU004326"/>
    </source>
</evidence>
<evidence type="ECO:0000256" key="1">
    <source>
        <dbReference type="ARBA" id="ARBA00001946"/>
    </source>
</evidence>
<comment type="caution">
    <text evidence="12">The sequence shown here is derived from an EMBL/GenBank/DDBJ whole genome shotgun (WGS) entry which is preliminary data.</text>
</comment>
<evidence type="ECO:0000259" key="9">
    <source>
        <dbReference type="Pfam" id="PF02878"/>
    </source>
</evidence>
<evidence type="ECO:0000256" key="3">
    <source>
        <dbReference type="ARBA" id="ARBA00022553"/>
    </source>
</evidence>
<dbReference type="InterPro" id="IPR016055">
    <property type="entry name" value="A-D-PHexomutase_a/b/a-I/II/III"/>
</dbReference>
<evidence type="ECO:0000256" key="5">
    <source>
        <dbReference type="ARBA" id="ARBA00022842"/>
    </source>
</evidence>
<accession>A0A1G2PCV0</accession>
<comment type="cofactor">
    <cofactor evidence="1">
        <name>Mg(2+)</name>
        <dbReference type="ChEBI" id="CHEBI:18420"/>
    </cofactor>
</comment>
<keyword evidence="5 7" id="KW-0460">Magnesium</keyword>
<dbReference type="InterPro" id="IPR005845">
    <property type="entry name" value="A-D-PHexomutase_a/b/a-II"/>
</dbReference>
<dbReference type="GO" id="GO:0005975">
    <property type="term" value="P:carbohydrate metabolic process"/>
    <property type="evidence" value="ECO:0007669"/>
    <property type="project" value="InterPro"/>
</dbReference>
<keyword evidence="4 7" id="KW-0479">Metal-binding</keyword>
<dbReference type="PANTHER" id="PTHR43771:SF2">
    <property type="entry name" value="PHOSPHOMANNOMUTASE_PHOSPHOGLUCOMUTASE"/>
    <property type="match status" value="1"/>
</dbReference>
<dbReference type="InterPro" id="IPR005843">
    <property type="entry name" value="A-D-PHexomutase_C"/>
</dbReference>
<evidence type="ECO:0000256" key="6">
    <source>
        <dbReference type="ARBA" id="ARBA00023235"/>
    </source>
</evidence>
<dbReference type="SUPFAM" id="SSF55957">
    <property type="entry name" value="Phosphoglucomutase, C-terminal domain"/>
    <property type="match status" value="1"/>
</dbReference>
<dbReference type="CDD" id="cd03089">
    <property type="entry name" value="PMM_PGM"/>
    <property type="match status" value="1"/>
</dbReference>
<evidence type="ECO:0000259" key="11">
    <source>
        <dbReference type="Pfam" id="PF02880"/>
    </source>
</evidence>
<evidence type="ECO:0000313" key="12">
    <source>
        <dbReference type="EMBL" id="OHA46166.1"/>
    </source>
</evidence>
<evidence type="ECO:0000256" key="2">
    <source>
        <dbReference type="ARBA" id="ARBA00010231"/>
    </source>
</evidence>
<dbReference type="Pfam" id="PF02880">
    <property type="entry name" value="PGM_PMM_III"/>
    <property type="match status" value="1"/>
</dbReference>